<accession>A0A1Y1QV65</accession>
<proteinExistence type="predicted"/>
<comment type="caution">
    <text evidence="1">The sequence shown here is derived from an EMBL/GenBank/DDBJ whole genome shotgun (WGS) entry which is preliminary data.</text>
</comment>
<dbReference type="Proteomes" id="UP000192491">
    <property type="component" value="Unassembled WGS sequence"/>
</dbReference>
<evidence type="ECO:0008006" key="3">
    <source>
        <dbReference type="Google" id="ProtNLM"/>
    </source>
</evidence>
<organism evidence="1 2">
    <name type="scientific">Thiothrix lacustris</name>
    <dbReference type="NCBI Taxonomy" id="525917"/>
    <lineage>
        <taxon>Bacteria</taxon>
        <taxon>Pseudomonadati</taxon>
        <taxon>Pseudomonadota</taxon>
        <taxon>Gammaproteobacteria</taxon>
        <taxon>Thiotrichales</taxon>
        <taxon>Thiotrichaceae</taxon>
        <taxon>Thiothrix</taxon>
    </lineage>
</organism>
<dbReference type="AlphaFoldDB" id="A0A1Y1QV65"/>
<evidence type="ECO:0000313" key="2">
    <source>
        <dbReference type="Proteomes" id="UP000192491"/>
    </source>
</evidence>
<name>A0A1Y1QV65_9GAMM</name>
<dbReference type="EMBL" id="MTEJ01000027">
    <property type="protein sequence ID" value="OQX14584.1"/>
    <property type="molecule type" value="Genomic_DNA"/>
</dbReference>
<sequence>MRNMSFAMTTAQVQARTKSVTRRFGWWFLEPDTEIRAVKKAMGLKKGERVEELAVIRVVSTRKEPLNAITQDDVIKEGFPDWTPEQFIAMLVEHYKVDPRKLVNRIEFEYVEGATKPAYVLDQLEFPF</sequence>
<gene>
    <name evidence="1" type="ORF">BWK73_09320</name>
</gene>
<reference evidence="1 2" key="1">
    <citation type="submission" date="2017-01" db="EMBL/GenBank/DDBJ databases">
        <title>Novel large sulfur bacteria in the metagenomes of groundwater-fed chemosynthetic microbial mats in the Lake Huron basin.</title>
        <authorList>
            <person name="Sharrar A.M."/>
            <person name="Flood B.E."/>
            <person name="Bailey J.V."/>
            <person name="Jones D.S."/>
            <person name="Biddanda B."/>
            <person name="Ruberg S.A."/>
            <person name="Marcus D.N."/>
            <person name="Dick G.J."/>
        </authorList>
    </citation>
    <scope>NUCLEOTIDE SEQUENCE [LARGE SCALE GENOMIC DNA]</scope>
    <source>
        <strain evidence="1">A8</strain>
    </source>
</reference>
<evidence type="ECO:0000313" key="1">
    <source>
        <dbReference type="EMBL" id="OQX14584.1"/>
    </source>
</evidence>
<protein>
    <recommendedName>
        <fullName evidence="3">ASCH domain-containing protein</fullName>
    </recommendedName>
</protein>